<dbReference type="InterPro" id="IPR017853">
    <property type="entry name" value="GH"/>
</dbReference>
<proteinExistence type="predicted"/>
<reference evidence="1" key="2">
    <citation type="journal article" date="2014" name="ISME J.">
        <title>Microbial stratification in low pH oxic and suboxic macroscopic growths along an acid mine drainage.</title>
        <authorList>
            <person name="Mendez-Garcia C."/>
            <person name="Mesa V."/>
            <person name="Sprenger R.R."/>
            <person name="Richter M."/>
            <person name="Diez M.S."/>
            <person name="Solano J."/>
            <person name="Bargiela R."/>
            <person name="Golyshina O.V."/>
            <person name="Manteca A."/>
            <person name="Ramos J.L."/>
            <person name="Gallego J.R."/>
            <person name="Llorente I."/>
            <person name="Martins Dos Santos V.A."/>
            <person name="Jensen O.N."/>
            <person name="Pelaez A.I."/>
            <person name="Sanchez J."/>
            <person name="Ferrer M."/>
        </authorList>
    </citation>
    <scope>NUCLEOTIDE SEQUENCE</scope>
</reference>
<dbReference type="AlphaFoldDB" id="T1B7J7"/>
<gene>
    <name evidence="1" type="ORF">B1B_11843</name>
</gene>
<sequence>LFSWAAGNNDRLSVLDCTNPGAQEYLRKTYATLVHAWGIRYIKLDFMDDSAVEGHYYRRNTTAMEAQRIGLGIIRHTVGNNVLLDKDDSAMLNPVGYVDFG</sequence>
<dbReference type="EMBL" id="AUZY01007728">
    <property type="protein sequence ID" value="EQD48969.1"/>
    <property type="molecule type" value="Genomic_DNA"/>
</dbReference>
<dbReference type="InterPro" id="IPR013785">
    <property type="entry name" value="Aldolase_TIM"/>
</dbReference>
<reference evidence="1" key="1">
    <citation type="submission" date="2013-08" db="EMBL/GenBank/DDBJ databases">
        <authorList>
            <person name="Mendez C."/>
            <person name="Richter M."/>
            <person name="Ferrer M."/>
            <person name="Sanchez J."/>
        </authorList>
    </citation>
    <scope>NUCLEOTIDE SEQUENCE</scope>
</reference>
<feature type="non-terminal residue" evidence="1">
    <location>
        <position position="101"/>
    </location>
</feature>
<organism evidence="1">
    <name type="scientific">mine drainage metagenome</name>
    <dbReference type="NCBI Taxonomy" id="410659"/>
    <lineage>
        <taxon>unclassified sequences</taxon>
        <taxon>metagenomes</taxon>
        <taxon>ecological metagenomes</taxon>
    </lineage>
</organism>
<dbReference type="SUPFAM" id="SSF51445">
    <property type="entry name" value="(Trans)glycosidases"/>
    <property type="match status" value="1"/>
</dbReference>
<evidence type="ECO:0000313" key="1">
    <source>
        <dbReference type="EMBL" id="EQD48969.1"/>
    </source>
</evidence>
<feature type="non-terminal residue" evidence="1">
    <location>
        <position position="1"/>
    </location>
</feature>
<name>T1B7J7_9ZZZZ</name>
<dbReference type="GO" id="GO:0016787">
    <property type="term" value="F:hydrolase activity"/>
    <property type="evidence" value="ECO:0007669"/>
    <property type="project" value="UniProtKB-KW"/>
</dbReference>
<dbReference type="Gene3D" id="3.20.20.70">
    <property type="entry name" value="Aldolase class I"/>
    <property type="match status" value="1"/>
</dbReference>
<protein>
    <submittedName>
        <fullName evidence="1">Glycoside hydrolase/PKD</fullName>
    </submittedName>
</protein>
<comment type="caution">
    <text evidence="1">The sequence shown here is derived from an EMBL/GenBank/DDBJ whole genome shotgun (WGS) entry which is preliminary data.</text>
</comment>
<accession>T1B7J7</accession>
<keyword evidence="1" id="KW-0378">Hydrolase</keyword>